<evidence type="ECO:0000256" key="7">
    <source>
        <dbReference type="ARBA" id="ARBA00022679"/>
    </source>
</evidence>
<proteinExistence type="inferred from homology"/>
<feature type="binding site" evidence="12 14">
    <location>
        <position position="210"/>
    </location>
    <ligand>
        <name>ATP</name>
        <dbReference type="ChEBI" id="CHEBI:30616"/>
    </ligand>
</feature>
<dbReference type="GO" id="GO:0043531">
    <property type="term" value="F:ADP binding"/>
    <property type="evidence" value="ECO:0007669"/>
    <property type="project" value="TreeGrafter"/>
</dbReference>
<protein>
    <recommendedName>
        <fullName evidence="6 12">Phosphoglycerate kinase</fullName>
        <ecNumber evidence="5 12">2.7.2.3</ecNumber>
    </recommendedName>
</protein>
<keyword evidence="9 12" id="KW-0418">Kinase</keyword>
<evidence type="ECO:0000256" key="15">
    <source>
        <dbReference type="RuleBase" id="RU000532"/>
    </source>
</evidence>
<feature type="binding site" evidence="13">
    <location>
        <position position="45"/>
    </location>
    <ligand>
        <name>(2R)-3-phosphoglycerate</name>
        <dbReference type="ChEBI" id="CHEBI:58272"/>
    </ligand>
</feature>
<dbReference type="InterPro" id="IPR015911">
    <property type="entry name" value="Phosphoglycerate_kinase_CS"/>
</dbReference>
<dbReference type="EMBL" id="FXTM01000018">
    <property type="protein sequence ID" value="SMO67880.1"/>
    <property type="molecule type" value="Genomic_DNA"/>
</dbReference>
<keyword evidence="8 12" id="KW-0547">Nucleotide-binding</keyword>
<feature type="binding site" evidence="12 13">
    <location>
        <begin position="68"/>
        <end position="71"/>
    </location>
    <ligand>
        <name>substrate</name>
    </ligand>
</feature>
<evidence type="ECO:0000256" key="5">
    <source>
        <dbReference type="ARBA" id="ARBA00013061"/>
    </source>
</evidence>
<dbReference type="FunFam" id="3.40.50.1260:FF:000006">
    <property type="entry name" value="Phosphoglycerate kinase"/>
    <property type="match status" value="1"/>
</dbReference>
<dbReference type="PANTHER" id="PTHR11406">
    <property type="entry name" value="PHOSPHOGLYCERATE KINASE"/>
    <property type="match status" value="1"/>
</dbReference>
<evidence type="ECO:0000256" key="10">
    <source>
        <dbReference type="ARBA" id="ARBA00022840"/>
    </source>
</evidence>
<feature type="binding site" evidence="12 14">
    <location>
        <begin position="359"/>
        <end position="362"/>
    </location>
    <ligand>
        <name>ATP</name>
        <dbReference type="ChEBI" id="CHEBI:30616"/>
    </ligand>
</feature>
<dbReference type="PRINTS" id="PR00477">
    <property type="entry name" value="PHGLYCKINASE"/>
</dbReference>
<feature type="binding site" evidence="12 14">
    <location>
        <position position="301"/>
    </location>
    <ligand>
        <name>ATP</name>
        <dbReference type="ChEBI" id="CHEBI:30616"/>
    </ligand>
</feature>
<dbReference type="InterPro" id="IPR015824">
    <property type="entry name" value="Phosphoglycerate_kinase_N"/>
</dbReference>
<feature type="binding site" evidence="13">
    <location>
        <position position="159"/>
    </location>
    <ligand>
        <name>(2R)-3-phosphoglycerate</name>
        <dbReference type="ChEBI" id="CHEBI:58272"/>
    </ligand>
</feature>
<dbReference type="Gene3D" id="3.40.50.1260">
    <property type="entry name" value="Phosphoglycerate kinase, N-terminal domain"/>
    <property type="match status" value="2"/>
</dbReference>
<evidence type="ECO:0000256" key="2">
    <source>
        <dbReference type="ARBA" id="ARBA00004838"/>
    </source>
</evidence>
<dbReference type="InterPro" id="IPR001576">
    <property type="entry name" value="Phosphoglycerate_kinase"/>
</dbReference>
<evidence type="ECO:0000256" key="12">
    <source>
        <dbReference type="HAMAP-Rule" id="MF_00145"/>
    </source>
</evidence>
<evidence type="ECO:0000256" key="1">
    <source>
        <dbReference type="ARBA" id="ARBA00000642"/>
    </source>
</evidence>
<dbReference type="Proteomes" id="UP000317315">
    <property type="component" value="Unassembled WGS sequence"/>
</dbReference>
<dbReference type="GO" id="GO:0004618">
    <property type="term" value="F:phosphoglycerate kinase activity"/>
    <property type="evidence" value="ECO:0007669"/>
    <property type="project" value="UniProtKB-UniRule"/>
</dbReference>
<evidence type="ECO:0000256" key="14">
    <source>
        <dbReference type="PIRSR" id="PIRSR000724-2"/>
    </source>
</evidence>
<keyword evidence="11 12" id="KW-0324">Glycolysis</keyword>
<accession>A0A521DAF2</accession>
<keyword evidence="17" id="KW-1185">Reference proteome</keyword>
<keyword evidence="12" id="KW-0963">Cytoplasm</keyword>
<dbReference type="GO" id="GO:0005524">
    <property type="term" value="F:ATP binding"/>
    <property type="evidence" value="ECO:0007669"/>
    <property type="project" value="UniProtKB-KW"/>
</dbReference>
<dbReference type="AlphaFoldDB" id="A0A521DAF2"/>
<evidence type="ECO:0000256" key="9">
    <source>
        <dbReference type="ARBA" id="ARBA00022777"/>
    </source>
</evidence>
<feature type="binding site" evidence="13">
    <location>
        <position position="126"/>
    </location>
    <ligand>
        <name>(2R)-3-phosphoglycerate</name>
        <dbReference type="ChEBI" id="CHEBI:58272"/>
    </ligand>
</feature>
<dbReference type="SUPFAM" id="SSF53748">
    <property type="entry name" value="Phosphoglycerate kinase"/>
    <property type="match status" value="1"/>
</dbReference>
<feature type="binding site" evidence="12">
    <location>
        <position position="45"/>
    </location>
    <ligand>
        <name>substrate</name>
    </ligand>
</feature>
<evidence type="ECO:0000313" key="17">
    <source>
        <dbReference type="Proteomes" id="UP000317315"/>
    </source>
</evidence>
<comment type="catalytic activity">
    <reaction evidence="1 12 15">
        <text>(2R)-3-phosphoglycerate + ATP = (2R)-3-phospho-glyceroyl phosphate + ADP</text>
        <dbReference type="Rhea" id="RHEA:14801"/>
        <dbReference type="ChEBI" id="CHEBI:30616"/>
        <dbReference type="ChEBI" id="CHEBI:57604"/>
        <dbReference type="ChEBI" id="CHEBI:58272"/>
        <dbReference type="ChEBI" id="CHEBI:456216"/>
        <dbReference type="EC" id="2.7.2.3"/>
    </reaction>
</comment>
<keyword evidence="7 12" id="KW-0808">Transferase</keyword>
<dbReference type="PROSITE" id="PS00111">
    <property type="entry name" value="PGLYCERATE_KINASE"/>
    <property type="match status" value="1"/>
</dbReference>
<sequence>MAYRKMFNKMTLRDIPPEELKGKKVFVRVDFNVPIENGVIQNDKRIRAALPTINYLLDHSAKVILCSHLDRPKGWDPKLSLKPVAERLSRLLEKEVKFIPDCVGEEVKRVVEELQPGEVALLENVRFYPEETKNDPEFARKLAELADIYVNDAFGTAHRKHASTYGITKFVKIAVAGFLLEKEIKYLQRALDNPERPLVLIIGGSKVSGKLEVIENLLKIVDKMLVGGGMAYTFLKAAGYNVGKSLVEEELIETAKRIMEEADQNGVKFYIPVDSNNAEEFSPTAKSRLTTYKEIPNDMMGLDIGPATVELFKEALLDAKTILWNGPMGVFEFEKFRFGTMAVGKIVAEHKEALRIVGGGDSVAAIELLGLEHEVDHVSTGGGAFLQFLAGKELPGVVALTDKSVEN</sequence>
<feature type="binding site" evidence="12">
    <location>
        <position position="159"/>
    </location>
    <ligand>
        <name>substrate</name>
    </ligand>
</feature>
<evidence type="ECO:0000256" key="11">
    <source>
        <dbReference type="ARBA" id="ARBA00023152"/>
    </source>
</evidence>
<feature type="binding site" evidence="12">
    <location>
        <position position="126"/>
    </location>
    <ligand>
        <name>substrate</name>
    </ligand>
</feature>
<dbReference type="UniPathway" id="UPA00109">
    <property type="reaction ID" value="UER00185"/>
</dbReference>
<comment type="subunit">
    <text evidence="4 12">Monomer.</text>
</comment>
<comment type="pathway">
    <text evidence="2 12">Carbohydrate degradation; glycolysis; pyruvate from D-glyceraldehyde 3-phosphate: step 2/5.</text>
</comment>
<dbReference type="CDD" id="cd00318">
    <property type="entry name" value="Phosphoglycerate_kinase"/>
    <property type="match status" value="1"/>
</dbReference>
<dbReference type="InterPro" id="IPR036043">
    <property type="entry name" value="Phosphoglycerate_kinase_sf"/>
</dbReference>
<evidence type="ECO:0000256" key="3">
    <source>
        <dbReference type="ARBA" id="ARBA00008982"/>
    </source>
</evidence>
<organism evidence="16 17">
    <name type="scientific">Balnearium lithotrophicum</name>
    <dbReference type="NCBI Taxonomy" id="223788"/>
    <lineage>
        <taxon>Bacteria</taxon>
        <taxon>Pseudomonadati</taxon>
        <taxon>Aquificota</taxon>
        <taxon>Aquificia</taxon>
        <taxon>Desulfurobacteriales</taxon>
        <taxon>Desulfurobacteriaceae</taxon>
        <taxon>Balnearium</taxon>
    </lineage>
</organism>
<dbReference type="EC" id="2.7.2.3" evidence="5 12"/>
<dbReference type="OrthoDB" id="9808460at2"/>
<name>A0A521DAF2_9BACT</name>
<gene>
    <name evidence="12" type="primary">pgk</name>
    <name evidence="16" type="ORF">SAMN06269117_11810</name>
</gene>
<dbReference type="FunFam" id="3.40.50.1260:FF:000003">
    <property type="entry name" value="Phosphoglycerate kinase"/>
    <property type="match status" value="1"/>
</dbReference>
<dbReference type="PIRSF" id="PIRSF000724">
    <property type="entry name" value="Pgk"/>
    <property type="match status" value="1"/>
</dbReference>
<dbReference type="GO" id="GO:0006096">
    <property type="term" value="P:glycolytic process"/>
    <property type="evidence" value="ECO:0007669"/>
    <property type="project" value="UniProtKB-UniRule"/>
</dbReference>
<evidence type="ECO:0000256" key="13">
    <source>
        <dbReference type="PIRSR" id="PIRSR000724-1"/>
    </source>
</evidence>
<reference evidence="16 17" key="1">
    <citation type="submission" date="2017-05" db="EMBL/GenBank/DDBJ databases">
        <authorList>
            <person name="Varghese N."/>
            <person name="Submissions S."/>
        </authorList>
    </citation>
    <scope>NUCLEOTIDE SEQUENCE [LARGE SCALE GENOMIC DNA]</scope>
    <source>
        <strain evidence="16 17">DSM 16304</strain>
    </source>
</reference>
<evidence type="ECO:0000256" key="8">
    <source>
        <dbReference type="ARBA" id="ARBA00022741"/>
    </source>
</evidence>
<feature type="binding site" evidence="12 14">
    <location>
        <position position="332"/>
    </location>
    <ligand>
        <name>ATP</name>
        <dbReference type="ChEBI" id="CHEBI:30616"/>
    </ligand>
</feature>
<comment type="subcellular location">
    <subcellularLocation>
        <location evidence="12">Cytoplasm</location>
    </subcellularLocation>
</comment>
<feature type="binding site" evidence="12 13">
    <location>
        <begin position="30"/>
        <end position="32"/>
    </location>
    <ligand>
        <name>substrate</name>
    </ligand>
</feature>
<dbReference type="GO" id="GO:0006094">
    <property type="term" value="P:gluconeogenesis"/>
    <property type="evidence" value="ECO:0007669"/>
    <property type="project" value="TreeGrafter"/>
</dbReference>
<keyword evidence="10 12" id="KW-0067">ATP-binding</keyword>
<dbReference type="HAMAP" id="MF_00145">
    <property type="entry name" value="Phosphoglyc_kinase"/>
    <property type="match status" value="1"/>
</dbReference>
<evidence type="ECO:0000256" key="6">
    <source>
        <dbReference type="ARBA" id="ARBA00016471"/>
    </source>
</evidence>
<evidence type="ECO:0000313" key="16">
    <source>
        <dbReference type="EMBL" id="SMO67880.1"/>
    </source>
</evidence>
<dbReference type="Pfam" id="PF00162">
    <property type="entry name" value="PGK"/>
    <property type="match status" value="1"/>
</dbReference>
<comment type="similarity">
    <text evidence="3 12 15">Belongs to the phosphoglycerate kinase family.</text>
</comment>
<evidence type="ECO:0000256" key="4">
    <source>
        <dbReference type="ARBA" id="ARBA00011245"/>
    </source>
</evidence>
<dbReference type="GO" id="GO:0005829">
    <property type="term" value="C:cytosol"/>
    <property type="evidence" value="ECO:0007669"/>
    <property type="project" value="TreeGrafter"/>
</dbReference>
<dbReference type="PANTHER" id="PTHR11406:SF23">
    <property type="entry name" value="PHOSPHOGLYCERATE KINASE 1, CHLOROPLASTIC-RELATED"/>
    <property type="match status" value="1"/>
</dbReference>